<dbReference type="InterPro" id="IPR024528">
    <property type="entry name" value="ThrE_2"/>
</dbReference>
<evidence type="ECO:0000256" key="6">
    <source>
        <dbReference type="ARBA" id="ARBA00034125"/>
    </source>
</evidence>
<evidence type="ECO:0000256" key="7">
    <source>
        <dbReference type="SAM" id="Phobius"/>
    </source>
</evidence>
<feature type="transmembrane region" description="Helical" evidence="7">
    <location>
        <begin position="398"/>
        <end position="422"/>
    </location>
</feature>
<feature type="transmembrane region" description="Helical" evidence="7">
    <location>
        <begin position="208"/>
        <end position="227"/>
    </location>
</feature>
<evidence type="ECO:0000259" key="8">
    <source>
        <dbReference type="Pfam" id="PF06738"/>
    </source>
</evidence>
<feature type="transmembrane region" description="Helical" evidence="7">
    <location>
        <begin position="309"/>
        <end position="327"/>
    </location>
</feature>
<evidence type="ECO:0000313" key="11">
    <source>
        <dbReference type="Proteomes" id="UP000236725"/>
    </source>
</evidence>
<comment type="subcellular location">
    <subcellularLocation>
        <location evidence="1">Cell membrane</location>
        <topology evidence="1">Multi-pass membrane protein</topology>
    </subcellularLocation>
</comment>
<dbReference type="GO" id="GO:0022857">
    <property type="term" value="F:transmembrane transporter activity"/>
    <property type="evidence" value="ECO:0007669"/>
    <property type="project" value="InterPro"/>
</dbReference>
<evidence type="ECO:0000259" key="9">
    <source>
        <dbReference type="Pfam" id="PF12821"/>
    </source>
</evidence>
<evidence type="ECO:0000256" key="4">
    <source>
        <dbReference type="ARBA" id="ARBA00022989"/>
    </source>
</evidence>
<dbReference type="PANTHER" id="PTHR34390:SF2">
    <property type="entry name" value="SUCCINATE TRANSPORTER SUBUNIT YJJP-RELATED"/>
    <property type="match status" value="1"/>
</dbReference>
<dbReference type="GO" id="GO:0015744">
    <property type="term" value="P:succinate transport"/>
    <property type="evidence" value="ECO:0007669"/>
    <property type="project" value="TreeGrafter"/>
</dbReference>
<accession>A0A8G2BVB8</accession>
<dbReference type="Proteomes" id="UP000236725">
    <property type="component" value="Unassembled WGS sequence"/>
</dbReference>
<evidence type="ECO:0000256" key="2">
    <source>
        <dbReference type="ARBA" id="ARBA00022475"/>
    </source>
</evidence>
<dbReference type="EMBL" id="FNVS01000005">
    <property type="protein sequence ID" value="SEF70916.1"/>
    <property type="molecule type" value="Genomic_DNA"/>
</dbReference>
<name>A0A8G2BVB8_9BACT</name>
<keyword evidence="5 7" id="KW-0472">Membrane</keyword>
<evidence type="ECO:0000256" key="3">
    <source>
        <dbReference type="ARBA" id="ARBA00022692"/>
    </source>
</evidence>
<evidence type="ECO:0000256" key="5">
    <source>
        <dbReference type="ARBA" id="ARBA00023136"/>
    </source>
</evidence>
<feature type="transmembrane region" description="Helical" evidence="7">
    <location>
        <begin position="333"/>
        <end position="351"/>
    </location>
</feature>
<dbReference type="Pfam" id="PF12821">
    <property type="entry name" value="ThrE_2"/>
    <property type="match status" value="1"/>
</dbReference>
<feature type="transmembrane region" description="Helical" evidence="7">
    <location>
        <begin position="177"/>
        <end position="196"/>
    </location>
</feature>
<comment type="caution">
    <text evidence="10">The sequence shown here is derived from an EMBL/GenBank/DDBJ whole genome shotgun (WGS) entry which is preliminary data.</text>
</comment>
<feature type="transmembrane region" description="Helical" evidence="7">
    <location>
        <begin position="285"/>
        <end position="302"/>
    </location>
</feature>
<keyword evidence="4 7" id="KW-1133">Transmembrane helix</keyword>
<feature type="transmembrane region" description="Helical" evidence="7">
    <location>
        <begin position="363"/>
        <end position="386"/>
    </location>
</feature>
<evidence type="ECO:0000256" key="1">
    <source>
        <dbReference type="ARBA" id="ARBA00004651"/>
    </source>
</evidence>
<dbReference type="InterPro" id="IPR010619">
    <property type="entry name" value="ThrE-like_N"/>
</dbReference>
<evidence type="ECO:0000313" key="10">
    <source>
        <dbReference type="EMBL" id="SEF70916.1"/>
    </source>
</evidence>
<feature type="transmembrane region" description="Helical" evidence="7">
    <location>
        <begin position="247"/>
        <end position="265"/>
    </location>
</feature>
<dbReference type="AlphaFoldDB" id="A0A8G2BVB8"/>
<gene>
    <name evidence="10" type="ORF">SAMN05444001_10570</name>
</gene>
<dbReference type="Pfam" id="PF06738">
    <property type="entry name" value="ThrE"/>
    <property type="match status" value="1"/>
</dbReference>
<sequence length="451" mass="50603">MKMESDSLNDQEVFLLRRKLDLLLRTGKLLMESAADTNRVERNMKRVAAFMGIPEEKLHLDIRWTMIIVNVSDDRHSFSKFQKCEKHGINMTTISQVSKLSWHAIEHDYSLDKYEEELEKIACQPRNYTPYLVAIGAGFACGGFCKLFGCDWIAFLFASICAFIGFRIRARCIEFGINVYMSIAIAAFVSTCLAYASSYSGLSDTPCHPLLACALFIVPGVPLINFVDDMIDNHLLVGITRAANTAMMVMAMTFGIAFAMRILVMNDVAIDHKFSELSMVPHDPYYIYAIAAAISAMGFSMIFNIQRRLLWVVAVGGIIAVCTRNFVNFELGYGPVIGSFMGSFVVSLIAVKAVHWFHVPNHVLTIPSVIPMIPGVLMYRSLLAFINLHGVVGEVTNAFFNGINSALIILCISLGVAVPNIFARRYIAKDRQCHLQEELEKRRMRGKFIEW</sequence>
<dbReference type="InterPro" id="IPR050539">
    <property type="entry name" value="ThrE_Dicarb/AminoAcid_Exp"/>
</dbReference>
<feature type="domain" description="Threonine/serine exporter-like N-terminal" evidence="8">
    <location>
        <begin position="21"/>
        <end position="262"/>
    </location>
</feature>
<organism evidence="10 11">
    <name type="scientific">Parabacteroides chinchillae</name>
    <dbReference type="NCBI Taxonomy" id="871327"/>
    <lineage>
        <taxon>Bacteria</taxon>
        <taxon>Pseudomonadati</taxon>
        <taxon>Bacteroidota</taxon>
        <taxon>Bacteroidia</taxon>
        <taxon>Bacteroidales</taxon>
        <taxon>Tannerellaceae</taxon>
        <taxon>Parabacteroides</taxon>
    </lineage>
</organism>
<keyword evidence="11" id="KW-1185">Reference proteome</keyword>
<dbReference type="PANTHER" id="PTHR34390">
    <property type="entry name" value="UPF0442 PROTEIN YJJB-RELATED"/>
    <property type="match status" value="1"/>
</dbReference>
<keyword evidence="3 7" id="KW-0812">Transmembrane</keyword>
<comment type="similarity">
    <text evidence="6">Belongs to the ThrE exporter (TC 2.A.79) family.</text>
</comment>
<dbReference type="GO" id="GO:0005886">
    <property type="term" value="C:plasma membrane"/>
    <property type="evidence" value="ECO:0007669"/>
    <property type="project" value="UniProtKB-SubCell"/>
</dbReference>
<proteinExistence type="inferred from homology"/>
<reference evidence="10 11" key="1">
    <citation type="submission" date="2016-10" db="EMBL/GenBank/DDBJ databases">
        <authorList>
            <person name="Varghese N."/>
            <person name="Submissions S."/>
        </authorList>
    </citation>
    <scope>NUCLEOTIDE SEQUENCE [LARGE SCALE GENOMIC DNA]</scope>
    <source>
        <strain evidence="10 11">DSM 29073</strain>
    </source>
</reference>
<feature type="transmembrane region" description="Helical" evidence="7">
    <location>
        <begin position="152"/>
        <end position="170"/>
    </location>
</feature>
<feature type="domain" description="Threonine/Serine exporter ThrE" evidence="9">
    <location>
        <begin position="289"/>
        <end position="421"/>
    </location>
</feature>
<keyword evidence="2" id="KW-1003">Cell membrane</keyword>
<protein>
    <submittedName>
        <fullName evidence="10">Uncharacterized membrane protein YjjP, DUF1212 family</fullName>
    </submittedName>
</protein>